<accession>A0A5B7EX23</accession>
<protein>
    <submittedName>
        <fullName evidence="1">Uncharacterized protein</fullName>
    </submittedName>
</protein>
<dbReference type="AlphaFoldDB" id="A0A5B7EX23"/>
<gene>
    <name evidence="1" type="ORF">E2C01_030890</name>
</gene>
<reference evidence="1 2" key="1">
    <citation type="submission" date="2019-05" db="EMBL/GenBank/DDBJ databases">
        <title>Another draft genome of Portunus trituberculatus and its Hox gene families provides insights of decapod evolution.</title>
        <authorList>
            <person name="Jeong J.-H."/>
            <person name="Song I."/>
            <person name="Kim S."/>
            <person name="Choi T."/>
            <person name="Kim D."/>
            <person name="Ryu S."/>
            <person name="Kim W."/>
        </authorList>
    </citation>
    <scope>NUCLEOTIDE SEQUENCE [LARGE SCALE GENOMIC DNA]</scope>
    <source>
        <tissue evidence="1">Muscle</tissue>
    </source>
</reference>
<dbReference type="Proteomes" id="UP000324222">
    <property type="component" value="Unassembled WGS sequence"/>
</dbReference>
<proteinExistence type="predicted"/>
<evidence type="ECO:0000313" key="1">
    <source>
        <dbReference type="EMBL" id="MPC37413.1"/>
    </source>
</evidence>
<dbReference type="EMBL" id="VSRR010003776">
    <property type="protein sequence ID" value="MPC37413.1"/>
    <property type="molecule type" value="Genomic_DNA"/>
</dbReference>
<sequence>MSLDSSGEEGAACKFTVDKINDDDTTPARAAVMCVLQDSKTFENAWVNTTVMSASLSKL</sequence>
<organism evidence="1 2">
    <name type="scientific">Portunus trituberculatus</name>
    <name type="common">Swimming crab</name>
    <name type="synonym">Neptunus trituberculatus</name>
    <dbReference type="NCBI Taxonomy" id="210409"/>
    <lineage>
        <taxon>Eukaryota</taxon>
        <taxon>Metazoa</taxon>
        <taxon>Ecdysozoa</taxon>
        <taxon>Arthropoda</taxon>
        <taxon>Crustacea</taxon>
        <taxon>Multicrustacea</taxon>
        <taxon>Malacostraca</taxon>
        <taxon>Eumalacostraca</taxon>
        <taxon>Eucarida</taxon>
        <taxon>Decapoda</taxon>
        <taxon>Pleocyemata</taxon>
        <taxon>Brachyura</taxon>
        <taxon>Eubrachyura</taxon>
        <taxon>Portunoidea</taxon>
        <taxon>Portunidae</taxon>
        <taxon>Portuninae</taxon>
        <taxon>Portunus</taxon>
    </lineage>
</organism>
<comment type="caution">
    <text evidence="1">The sequence shown here is derived from an EMBL/GenBank/DDBJ whole genome shotgun (WGS) entry which is preliminary data.</text>
</comment>
<keyword evidence="2" id="KW-1185">Reference proteome</keyword>
<evidence type="ECO:0000313" key="2">
    <source>
        <dbReference type="Proteomes" id="UP000324222"/>
    </source>
</evidence>
<name>A0A5B7EX23_PORTR</name>